<dbReference type="Proteomes" id="UP000500890">
    <property type="component" value="Chromosome"/>
</dbReference>
<dbReference type="PANTHER" id="PTHR42953">
    <property type="entry name" value="HIGH-AFFINITY ZINC UPTAKE SYSTEM PROTEIN ZNUA-RELATED"/>
    <property type="match status" value="1"/>
</dbReference>
<dbReference type="GO" id="GO:0030001">
    <property type="term" value="P:metal ion transport"/>
    <property type="evidence" value="ECO:0007669"/>
    <property type="project" value="InterPro"/>
</dbReference>
<protein>
    <submittedName>
        <fullName evidence="6">Zinc ABC transporter solute-binding protein</fullName>
    </submittedName>
</protein>
<dbReference type="PANTHER" id="PTHR42953:SF3">
    <property type="entry name" value="HIGH-AFFINITY ZINC UPTAKE SYSTEM PROTEIN ZNUA"/>
    <property type="match status" value="1"/>
</dbReference>
<reference evidence="6 7" key="1">
    <citation type="submission" date="2020-03" db="EMBL/GenBank/DDBJ databases">
        <title>Vagococcus sp. nov., isolated from beetles.</title>
        <authorList>
            <person name="Hyun D.-W."/>
            <person name="Bae J.-W."/>
        </authorList>
    </citation>
    <scope>NUCLEOTIDE SEQUENCE [LARGE SCALE GENOMIC DNA]</scope>
    <source>
        <strain evidence="6 7">HDW17A</strain>
    </source>
</reference>
<name>A0A6G8AN73_9ENTE</name>
<evidence type="ECO:0000256" key="5">
    <source>
        <dbReference type="SAM" id="SignalP"/>
    </source>
</evidence>
<proteinExistence type="inferred from homology"/>
<dbReference type="GO" id="GO:0046872">
    <property type="term" value="F:metal ion binding"/>
    <property type="evidence" value="ECO:0007669"/>
    <property type="project" value="InterPro"/>
</dbReference>
<gene>
    <name evidence="6" type="ORF">G7081_04720</name>
</gene>
<dbReference type="PROSITE" id="PS51257">
    <property type="entry name" value="PROKAR_LIPOPROTEIN"/>
    <property type="match status" value="1"/>
</dbReference>
<evidence type="ECO:0000313" key="6">
    <source>
        <dbReference type="EMBL" id="QIL46419.1"/>
    </source>
</evidence>
<dbReference type="SUPFAM" id="SSF53807">
    <property type="entry name" value="Helical backbone' metal receptor"/>
    <property type="match status" value="1"/>
</dbReference>
<keyword evidence="7" id="KW-1185">Reference proteome</keyword>
<dbReference type="EMBL" id="CP049886">
    <property type="protein sequence ID" value="QIL46419.1"/>
    <property type="molecule type" value="Genomic_DNA"/>
</dbReference>
<evidence type="ECO:0000256" key="1">
    <source>
        <dbReference type="ARBA" id="ARBA00011028"/>
    </source>
</evidence>
<keyword evidence="2 4" id="KW-0813">Transport</keyword>
<evidence type="ECO:0000256" key="3">
    <source>
        <dbReference type="ARBA" id="ARBA00022729"/>
    </source>
</evidence>
<evidence type="ECO:0000256" key="4">
    <source>
        <dbReference type="RuleBase" id="RU003512"/>
    </source>
</evidence>
<dbReference type="RefSeq" id="WP_166007808.1">
    <property type="nucleotide sequence ID" value="NZ_CP049886.1"/>
</dbReference>
<dbReference type="InterPro" id="IPR050492">
    <property type="entry name" value="Bact_metal-bind_prot9"/>
</dbReference>
<dbReference type="KEGG" id="vah:G7081_04720"/>
<keyword evidence="3 5" id="KW-0732">Signal</keyword>
<evidence type="ECO:0000256" key="2">
    <source>
        <dbReference type="ARBA" id="ARBA00022448"/>
    </source>
</evidence>
<dbReference type="InterPro" id="IPR006129">
    <property type="entry name" value="AdhesinB"/>
</dbReference>
<dbReference type="InterPro" id="IPR006127">
    <property type="entry name" value="ZnuA-like"/>
</dbReference>
<accession>A0A6G8AN73</accession>
<dbReference type="GO" id="GO:0007155">
    <property type="term" value="P:cell adhesion"/>
    <property type="evidence" value="ECO:0007669"/>
    <property type="project" value="InterPro"/>
</dbReference>
<dbReference type="Gene3D" id="3.40.50.1980">
    <property type="entry name" value="Nitrogenase molybdenum iron protein domain"/>
    <property type="match status" value="2"/>
</dbReference>
<feature type="signal peptide" evidence="5">
    <location>
        <begin position="1"/>
        <end position="19"/>
    </location>
</feature>
<dbReference type="InterPro" id="IPR006128">
    <property type="entry name" value="Lipoprotein_PsaA-like"/>
</dbReference>
<evidence type="ECO:0000313" key="7">
    <source>
        <dbReference type="Proteomes" id="UP000500890"/>
    </source>
</evidence>
<dbReference type="PRINTS" id="PR00691">
    <property type="entry name" value="ADHESINB"/>
</dbReference>
<dbReference type="PRINTS" id="PR00690">
    <property type="entry name" value="ADHESNFAMILY"/>
</dbReference>
<organism evidence="6 7">
    <name type="scientific">Vagococcus coleopterorum</name>
    <dbReference type="NCBI Taxonomy" id="2714946"/>
    <lineage>
        <taxon>Bacteria</taxon>
        <taxon>Bacillati</taxon>
        <taxon>Bacillota</taxon>
        <taxon>Bacilli</taxon>
        <taxon>Lactobacillales</taxon>
        <taxon>Enterococcaceae</taxon>
        <taxon>Vagococcus</taxon>
    </lineage>
</organism>
<dbReference type="AlphaFoldDB" id="A0A6G8AN73"/>
<comment type="similarity">
    <text evidence="1 4">Belongs to the bacterial solute-binding protein 9 family.</text>
</comment>
<dbReference type="Pfam" id="PF01297">
    <property type="entry name" value="ZnuA"/>
    <property type="match status" value="1"/>
</dbReference>
<feature type="chain" id="PRO_5038503327" evidence="5">
    <location>
        <begin position="20"/>
        <end position="299"/>
    </location>
</feature>
<sequence>MKRLFQTVVVALVALTLTACGSKKEEVKENNKLNVVTTFYPMYDFAKQIVGDKGNVTVLIDGATEPHDYEPSAKDIAKIQDADIFIYNSTDMETWVPTALESMGDTKTKIIEAGGVAEAEQASDNGATDPHVWLDPVLAQDAVLTISEAIVKTYPELQEDIEKNTNEYVLKLKELDSKYASAFKDAKNRTFVTQHEAFGHLAKRYNLIQKPIAGLNPDQEPNPSELAEIQDFVKNNNVKVIFTEGLSSSKIAKTIADNTGAELRDLNTLEGLTNQEQSEGEDYLSVMEKNLNALKDVIK</sequence>